<feature type="compositionally biased region" description="Acidic residues" evidence="1">
    <location>
        <begin position="67"/>
        <end position="91"/>
    </location>
</feature>
<name>A0A8H3LM70_9GLOM</name>
<reference evidence="2" key="1">
    <citation type="submission" date="2019-10" db="EMBL/GenBank/DDBJ databases">
        <title>Conservation and host-specific expression of non-tandemly repeated heterogenous ribosome RNA gene in arbuscular mycorrhizal fungi.</title>
        <authorList>
            <person name="Maeda T."/>
            <person name="Kobayashi Y."/>
            <person name="Nakagawa T."/>
            <person name="Ezawa T."/>
            <person name="Yamaguchi K."/>
            <person name="Bino T."/>
            <person name="Nishimoto Y."/>
            <person name="Shigenobu S."/>
            <person name="Kawaguchi M."/>
        </authorList>
    </citation>
    <scope>NUCLEOTIDE SEQUENCE</scope>
    <source>
        <strain evidence="2">HR1</strain>
    </source>
</reference>
<organism evidence="2 4">
    <name type="scientific">Rhizophagus clarus</name>
    <dbReference type="NCBI Taxonomy" id="94130"/>
    <lineage>
        <taxon>Eukaryota</taxon>
        <taxon>Fungi</taxon>
        <taxon>Fungi incertae sedis</taxon>
        <taxon>Mucoromycota</taxon>
        <taxon>Glomeromycotina</taxon>
        <taxon>Glomeromycetes</taxon>
        <taxon>Glomerales</taxon>
        <taxon>Glomeraceae</taxon>
        <taxon>Rhizophagus</taxon>
    </lineage>
</organism>
<dbReference type="OrthoDB" id="2465700at2759"/>
<dbReference type="Proteomes" id="UP000615446">
    <property type="component" value="Unassembled WGS sequence"/>
</dbReference>
<accession>A0A8H3LM70</accession>
<feature type="compositionally biased region" description="Basic and acidic residues" evidence="1">
    <location>
        <begin position="1"/>
        <end position="16"/>
    </location>
</feature>
<comment type="caution">
    <text evidence="2">The sequence shown here is derived from an EMBL/GenBank/DDBJ whole genome shotgun (WGS) entry which is preliminary data.</text>
</comment>
<protein>
    <submittedName>
        <fullName evidence="2">Uncharacterized protein</fullName>
    </submittedName>
</protein>
<evidence type="ECO:0000256" key="1">
    <source>
        <dbReference type="SAM" id="MobiDB-lite"/>
    </source>
</evidence>
<feature type="region of interest" description="Disordered" evidence="1">
    <location>
        <begin position="1"/>
        <end position="93"/>
    </location>
</feature>
<evidence type="ECO:0000313" key="2">
    <source>
        <dbReference type="EMBL" id="GES88320.1"/>
    </source>
</evidence>
<dbReference type="AlphaFoldDB" id="A0A8H3LM70"/>
<dbReference type="EMBL" id="BLAL01000252">
    <property type="protein sequence ID" value="GES96789.1"/>
    <property type="molecule type" value="Genomic_DNA"/>
</dbReference>
<dbReference type="EMBL" id="BLAL01000178">
    <property type="protein sequence ID" value="GES88320.1"/>
    <property type="molecule type" value="Genomic_DNA"/>
</dbReference>
<evidence type="ECO:0000313" key="3">
    <source>
        <dbReference type="EMBL" id="GES96789.1"/>
    </source>
</evidence>
<gene>
    <name evidence="2" type="ORF">RCL2_001527800</name>
    <name evidence="3" type="ORF">RCL2_002340500</name>
</gene>
<proteinExistence type="predicted"/>
<evidence type="ECO:0000313" key="4">
    <source>
        <dbReference type="Proteomes" id="UP000615446"/>
    </source>
</evidence>
<sequence length="237" mass="26794">MSKRKSSEGKEIEVRTGPKKSQKNSGQIGIAKKRRDIDIEEANELMSGVRVNKPNVIVEEGVRDKSDEDYDNDDDDDDEGDDNGEEADEIPEQFRKHSKLEIVNWLVKHPDILRLANEMNESSDVAESKNNEDKIRLWDDFVEEYKEIRKSRGTTGNISQKEIKEYVDESVAQKILSRQLVAVNISELINNGAAIKALDRMTKELSIPSRSGSNIVNSLSQQLINNLEQVALVVSKI</sequence>